<feature type="region of interest" description="Disordered" evidence="1">
    <location>
        <begin position="25"/>
        <end position="47"/>
    </location>
</feature>
<dbReference type="STRING" id="694430.Natoc_1684"/>
<evidence type="ECO:0000313" key="3">
    <source>
        <dbReference type="Proteomes" id="UP000010878"/>
    </source>
</evidence>
<protein>
    <submittedName>
        <fullName evidence="2">Uncharacterized protein</fullName>
    </submittedName>
</protein>
<name>L0JZG4_9EURY</name>
<sequence>MSSSFPSRRQLLAAGSCLPAVLAGCAGPGESSTTHNTTDGGEPMASDEYDSLTLRADDDVVFVYPNDDPPDETDESRSRPRRNVEFVLSRSAAEDLRIDADGIEDARAFLEETDFETESVVVEQRPIEDCYRRHVLGVRAEADEFRTRYCRTLRSPTTPCEADRTVMEAIFLRIRRSYDDRPSSRGSSESGSCPESALETGENAIDVEVTGR</sequence>
<keyword evidence="3" id="KW-1185">Reference proteome</keyword>
<dbReference type="RefSeq" id="WP_015320935.1">
    <property type="nucleotide sequence ID" value="NC_019974.1"/>
</dbReference>
<dbReference type="Proteomes" id="UP000010878">
    <property type="component" value="Chromosome"/>
</dbReference>
<dbReference type="GeneID" id="14404768"/>
<proteinExistence type="predicted"/>
<organism evidence="2 3">
    <name type="scientific">Natronococcus occultus SP4</name>
    <dbReference type="NCBI Taxonomy" id="694430"/>
    <lineage>
        <taxon>Archaea</taxon>
        <taxon>Methanobacteriati</taxon>
        <taxon>Methanobacteriota</taxon>
        <taxon>Stenosarchaea group</taxon>
        <taxon>Halobacteria</taxon>
        <taxon>Halobacteriales</taxon>
        <taxon>Natrialbaceae</taxon>
        <taxon>Natronococcus</taxon>
    </lineage>
</organism>
<reference evidence="2 3" key="1">
    <citation type="submission" date="2012-11" db="EMBL/GenBank/DDBJ databases">
        <title>FINISHED of Natronococcus occultus SP4, DSM 3396.</title>
        <authorList>
            <consortium name="DOE Joint Genome Institute"/>
            <person name="Eisen J."/>
            <person name="Huntemann M."/>
            <person name="Wei C.-L."/>
            <person name="Han J."/>
            <person name="Detter J.C."/>
            <person name="Han C."/>
            <person name="Tapia R."/>
            <person name="Chen A."/>
            <person name="Kyrpides N."/>
            <person name="Mavromatis K."/>
            <person name="Markowitz V."/>
            <person name="Szeto E."/>
            <person name="Ivanova N."/>
            <person name="Mikhailova N."/>
            <person name="Ovchinnikova G."/>
            <person name="Pagani I."/>
            <person name="Pati A."/>
            <person name="Goodwin L."/>
            <person name="Nordberg H.P."/>
            <person name="Cantor M.N."/>
            <person name="Hua S.X."/>
            <person name="Woyke T."/>
            <person name="Eisen J."/>
            <person name="Klenk H.-P."/>
            <person name="Klenk H.-P."/>
        </authorList>
    </citation>
    <scope>NUCLEOTIDE SEQUENCE [LARGE SCALE GENOMIC DNA]</scope>
    <source>
        <strain evidence="2 3">SP4</strain>
    </source>
</reference>
<dbReference type="HOGENOM" id="CLU_103228_0_0_2"/>
<accession>L0JZG4</accession>
<dbReference type="OrthoDB" id="242771at2157"/>
<dbReference type="AlphaFoldDB" id="L0JZG4"/>
<dbReference type="EMBL" id="CP003929">
    <property type="protein sequence ID" value="AGB37489.1"/>
    <property type="molecule type" value="Genomic_DNA"/>
</dbReference>
<evidence type="ECO:0000256" key="1">
    <source>
        <dbReference type="SAM" id="MobiDB-lite"/>
    </source>
</evidence>
<feature type="compositionally biased region" description="Polar residues" evidence="1">
    <location>
        <begin position="30"/>
        <end position="39"/>
    </location>
</feature>
<feature type="region of interest" description="Disordered" evidence="1">
    <location>
        <begin position="179"/>
        <end position="212"/>
    </location>
</feature>
<dbReference type="KEGG" id="nou:Natoc_1684"/>
<gene>
    <name evidence="2" type="ORF">Natoc_1684</name>
</gene>
<feature type="compositionally biased region" description="Low complexity" evidence="1">
    <location>
        <begin position="184"/>
        <end position="196"/>
    </location>
</feature>
<evidence type="ECO:0000313" key="2">
    <source>
        <dbReference type="EMBL" id="AGB37489.1"/>
    </source>
</evidence>
<dbReference type="eggNOG" id="arCOG08152">
    <property type="taxonomic scope" value="Archaea"/>
</dbReference>